<keyword evidence="3" id="KW-1185">Reference proteome</keyword>
<gene>
    <name evidence="2" type="ORF">B0T23DRAFT_212534</name>
</gene>
<feature type="compositionally biased region" description="Low complexity" evidence="1">
    <location>
        <begin position="54"/>
        <end position="76"/>
    </location>
</feature>
<sequence length="76" mass="8008">MSGSKVAAPAAQDTRIKSILEQGAVKFVIKTKDQKWQCTLLDRATHEKKKAQKESSSAASISGSESGSSASSSKSH</sequence>
<dbReference type="Proteomes" id="UP001285908">
    <property type="component" value="Unassembled WGS sequence"/>
</dbReference>
<dbReference type="AlphaFoldDB" id="A0AAJ0I1R4"/>
<reference evidence="2 3" key="1">
    <citation type="journal article" date="2023" name="Mol. Phylogenet. Evol.">
        <title>Genome-scale phylogeny and comparative genomics of the fungal order Sordariales.</title>
        <authorList>
            <person name="Hensen N."/>
            <person name="Bonometti L."/>
            <person name="Westerberg I."/>
            <person name="Brannstrom I.O."/>
            <person name="Guillou S."/>
            <person name="Cros-Aarteil S."/>
            <person name="Calhoun S."/>
            <person name="Haridas S."/>
            <person name="Kuo A."/>
            <person name="Mondo S."/>
            <person name="Pangilinan J."/>
            <person name="Riley R."/>
            <person name="LaButti K."/>
            <person name="Andreopoulos B."/>
            <person name="Lipzen A."/>
            <person name="Chen C."/>
            <person name="Yan M."/>
            <person name="Daum C."/>
            <person name="Ng V."/>
            <person name="Clum A."/>
            <person name="Steindorff A."/>
            <person name="Ohm R.A."/>
            <person name="Martin F."/>
            <person name="Silar P."/>
            <person name="Natvig D.O."/>
            <person name="Lalanne C."/>
            <person name="Gautier V."/>
            <person name="Ament-Velasquez S.L."/>
            <person name="Kruys A."/>
            <person name="Hutchinson M.I."/>
            <person name="Powell A.J."/>
            <person name="Barry K."/>
            <person name="Miller A.N."/>
            <person name="Grigoriev I.V."/>
            <person name="Debuchy R."/>
            <person name="Gladieux P."/>
            <person name="Hiltunen Thoren M."/>
            <person name="Johannesson H."/>
        </authorList>
    </citation>
    <scope>NUCLEOTIDE SEQUENCE [LARGE SCALE GENOMIC DNA]</scope>
    <source>
        <strain evidence="2 3">FGSC 10403</strain>
    </source>
</reference>
<dbReference type="GeneID" id="87871199"/>
<name>A0AAJ0I1R4_9PEZI</name>
<comment type="caution">
    <text evidence="2">The sequence shown here is derived from an EMBL/GenBank/DDBJ whole genome shotgun (WGS) entry which is preliminary data.</text>
</comment>
<dbReference type="RefSeq" id="XP_062689830.1">
    <property type="nucleotide sequence ID" value="XM_062833577.1"/>
</dbReference>
<evidence type="ECO:0000313" key="2">
    <source>
        <dbReference type="EMBL" id="KAK3487703.1"/>
    </source>
</evidence>
<organism evidence="2 3">
    <name type="scientific">Neurospora hispaniola</name>
    <dbReference type="NCBI Taxonomy" id="588809"/>
    <lineage>
        <taxon>Eukaryota</taxon>
        <taxon>Fungi</taxon>
        <taxon>Dikarya</taxon>
        <taxon>Ascomycota</taxon>
        <taxon>Pezizomycotina</taxon>
        <taxon>Sordariomycetes</taxon>
        <taxon>Sordariomycetidae</taxon>
        <taxon>Sordariales</taxon>
        <taxon>Sordariaceae</taxon>
        <taxon>Neurospora</taxon>
    </lineage>
</organism>
<dbReference type="EMBL" id="JAULSX010000007">
    <property type="protein sequence ID" value="KAK3487703.1"/>
    <property type="molecule type" value="Genomic_DNA"/>
</dbReference>
<evidence type="ECO:0000256" key="1">
    <source>
        <dbReference type="SAM" id="MobiDB-lite"/>
    </source>
</evidence>
<protein>
    <submittedName>
        <fullName evidence="2">Uncharacterized protein</fullName>
    </submittedName>
</protein>
<proteinExistence type="predicted"/>
<accession>A0AAJ0I1R4</accession>
<feature type="region of interest" description="Disordered" evidence="1">
    <location>
        <begin position="45"/>
        <end position="76"/>
    </location>
</feature>
<evidence type="ECO:0000313" key="3">
    <source>
        <dbReference type="Proteomes" id="UP001285908"/>
    </source>
</evidence>